<reference evidence="2" key="2">
    <citation type="submission" date="2022-06" db="UniProtKB">
        <authorList>
            <consortium name="EnsemblMetazoa"/>
        </authorList>
    </citation>
    <scope>IDENTIFICATION</scope>
    <source>
        <strain evidence="2">DF5081</strain>
    </source>
</reference>
<feature type="region of interest" description="Disordered" evidence="1">
    <location>
        <begin position="109"/>
        <end position="150"/>
    </location>
</feature>
<evidence type="ECO:0000313" key="3">
    <source>
        <dbReference type="Proteomes" id="UP000005237"/>
    </source>
</evidence>
<proteinExistence type="predicted"/>
<evidence type="ECO:0000313" key="2">
    <source>
        <dbReference type="EnsemblMetazoa" id="CJA42881b.1"/>
    </source>
</evidence>
<dbReference type="Proteomes" id="UP000005237">
    <property type="component" value="Unassembled WGS sequence"/>
</dbReference>
<evidence type="ECO:0000256" key="1">
    <source>
        <dbReference type="SAM" id="MobiDB-lite"/>
    </source>
</evidence>
<sequence>MESEQVVSRIVDEIRSEGVEFNLDDPFDDPSLCTTVIDMRNQEGLNCVDMAVRAGSELCAMLITKIAREYAKHKPRPKLENVPVSDVDLEDELDKKNVEQLDDNYLKTPPIHSKSLITVPSARSTTPPQAIRSSSLASKPLSYQQTTSIE</sequence>
<organism evidence="2 3">
    <name type="scientific">Caenorhabditis japonica</name>
    <dbReference type="NCBI Taxonomy" id="281687"/>
    <lineage>
        <taxon>Eukaryota</taxon>
        <taxon>Metazoa</taxon>
        <taxon>Ecdysozoa</taxon>
        <taxon>Nematoda</taxon>
        <taxon>Chromadorea</taxon>
        <taxon>Rhabditida</taxon>
        <taxon>Rhabditina</taxon>
        <taxon>Rhabditomorpha</taxon>
        <taxon>Rhabditoidea</taxon>
        <taxon>Rhabditidae</taxon>
        <taxon>Peloderinae</taxon>
        <taxon>Caenorhabditis</taxon>
    </lineage>
</organism>
<reference evidence="3" key="1">
    <citation type="submission" date="2010-08" db="EMBL/GenBank/DDBJ databases">
        <authorList>
            <consortium name="Caenorhabditis japonica Sequencing Consortium"/>
            <person name="Wilson R.K."/>
        </authorList>
    </citation>
    <scope>NUCLEOTIDE SEQUENCE [LARGE SCALE GENOMIC DNA]</scope>
    <source>
        <strain evidence="3">DF5081</strain>
    </source>
</reference>
<dbReference type="EnsemblMetazoa" id="CJA42881b.1">
    <property type="protein sequence ID" value="CJA42881b.1"/>
    <property type="gene ID" value="WBGene00218729"/>
</dbReference>
<accession>A0A8R1J1T1</accession>
<feature type="compositionally biased region" description="Polar residues" evidence="1">
    <location>
        <begin position="115"/>
        <end position="150"/>
    </location>
</feature>
<dbReference type="AlphaFoldDB" id="A0A8R1J1T1"/>
<name>A0A8R1J1T1_CAEJA</name>
<keyword evidence="3" id="KW-1185">Reference proteome</keyword>
<protein>
    <submittedName>
        <fullName evidence="2">Uncharacterized protein</fullName>
    </submittedName>
</protein>